<feature type="domain" description="Galaxin-like repeats" evidence="1">
    <location>
        <begin position="239"/>
        <end position="365"/>
    </location>
</feature>
<dbReference type="AlphaFoldDB" id="A0A6F9DWJ3"/>
<protein>
    <submittedName>
        <fullName evidence="2">Galaxin</fullName>
    </submittedName>
</protein>
<sequence length="429" mass="45464">MIFDKPLRAYKGNGEQTVVIQSHKLSGGRVSKEKMKNILFSLAVSVVVLATVGSSSAARCKRGIQICNVTDDVTGQFTLTEYNGCVQMCCGGKLYDRDAYFQCCGNNERGIPYNDNTQMCCMWQYGNEYVIHNKTQGAWCCGSELFDPAESPGQSCCNSWTNKPAIFSSTTEMCCEGQVGFSGDTAYTSCCGAISYDRRIASCPCHDGQVQIGASELTAACCQNSDGTKAPINTETEGCCNGLVYDNSLQFCCNGLVGEVGTEVCCGDSIASKSANQTGSSCCLLNDGSTVVYDPTQQLCCGGALVDNLGNDAAGQICCNGNVFDTETAGDACCNDVPYFSSDSTCCSGEIQPSVYIYHSCCVNATPLTPTCKHAAGGIVYDNPEIISTITGEIEVSHQTGCCGDFSNDQHCYLTITPQAHAATETSSI</sequence>
<evidence type="ECO:0000259" key="1">
    <source>
        <dbReference type="Pfam" id="PF24748"/>
    </source>
</evidence>
<name>A0A6F9DWJ3_9ASCI</name>
<organism evidence="2">
    <name type="scientific">Phallusia mammillata</name>
    <dbReference type="NCBI Taxonomy" id="59560"/>
    <lineage>
        <taxon>Eukaryota</taxon>
        <taxon>Metazoa</taxon>
        <taxon>Chordata</taxon>
        <taxon>Tunicata</taxon>
        <taxon>Ascidiacea</taxon>
        <taxon>Phlebobranchia</taxon>
        <taxon>Ascidiidae</taxon>
        <taxon>Phallusia</taxon>
    </lineage>
</organism>
<dbReference type="InterPro" id="IPR055284">
    <property type="entry name" value="Galaxin-like"/>
</dbReference>
<proteinExistence type="evidence at transcript level"/>
<dbReference type="Pfam" id="PF24748">
    <property type="entry name" value="Galaxin_repeat"/>
    <property type="match status" value="2"/>
</dbReference>
<dbReference type="EMBL" id="LR791679">
    <property type="protein sequence ID" value="CAB3267541.1"/>
    <property type="molecule type" value="mRNA"/>
</dbReference>
<feature type="domain" description="Galaxin-like repeats" evidence="1">
    <location>
        <begin position="113"/>
        <end position="224"/>
    </location>
</feature>
<evidence type="ECO:0000313" key="2">
    <source>
        <dbReference type="EMBL" id="CAB3267541.1"/>
    </source>
</evidence>
<reference evidence="2" key="1">
    <citation type="submission" date="2020-04" db="EMBL/GenBank/DDBJ databases">
        <authorList>
            <person name="Neveu A P."/>
        </authorList>
    </citation>
    <scope>NUCLEOTIDE SEQUENCE</scope>
    <source>
        <tissue evidence="2">Whole embryo</tissue>
    </source>
</reference>
<accession>A0A6F9DWJ3</accession>
<gene>
    <name evidence="2" type="primary">Ush2a-002</name>
</gene>
<dbReference type="InterPro" id="IPR056601">
    <property type="entry name" value="Galaxin_dom"/>
</dbReference>
<dbReference type="PANTHER" id="PTHR34490">
    <property type="entry name" value="PROTEIN CBG12054-RELATED"/>
    <property type="match status" value="1"/>
</dbReference>